<dbReference type="STRING" id="27835.A0A158R2P2"/>
<evidence type="ECO:0000256" key="1">
    <source>
        <dbReference type="ARBA" id="ARBA00022737"/>
    </source>
</evidence>
<keyword evidence="5" id="KW-1185">Reference proteome</keyword>
<reference evidence="4 5" key="2">
    <citation type="submission" date="2018-11" db="EMBL/GenBank/DDBJ databases">
        <authorList>
            <consortium name="Pathogen Informatics"/>
        </authorList>
    </citation>
    <scope>NUCLEOTIDE SEQUENCE [LARGE SCALE GENOMIC DNA]</scope>
</reference>
<accession>A0A158R2P2</accession>
<sequence>MMTRHTILLRAMEGKEDNQRMRSIAFVAVAISTAAVIASAITTPMLYSYIQTLQSQVNAETDFCRMRSRDMLVSMYQMAPKGRAKRGWLFGQWVPDGGAGGGADYGAPASEKGEDGHVVNVNGPPGPPGPPGQQGRKGERGPKGRVGSVIPGPQGPPGDQGKKGRSGRKGESGGQGPLGSKGADGDCFHCPTPRTPPGY</sequence>
<evidence type="ECO:0000259" key="3">
    <source>
        <dbReference type="SMART" id="SM01088"/>
    </source>
</evidence>
<dbReference type="SMART" id="SM01088">
    <property type="entry name" value="Col_cuticle_N"/>
    <property type="match status" value="1"/>
</dbReference>
<protein>
    <submittedName>
        <fullName evidence="6">Col_cuticle_N domain-containing protein</fullName>
    </submittedName>
</protein>
<dbReference type="GO" id="GO:0042302">
    <property type="term" value="F:structural constituent of cuticle"/>
    <property type="evidence" value="ECO:0007669"/>
    <property type="project" value="InterPro"/>
</dbReference>
<dbReference type="PANTHER" id="PTHR24637">
    <property type="entry name" value="COLLAGEN"/>
    <property type="match status" value="1"/>
</dbReference>
<dbReference type="AlphaFoldDB" id="A0A158R2P2"/>
<dbReference type="PANTHER" id="PTHR24637:SF421">
    <property type="entry name" value="CUTICLE COLLAGEN DPY-2"/>
    <property type="match status" value="1"/>
</dbReference>
<feature type="domain" description="Nematode cuticle collagen N-terminal" evidence="3">
    <location>
        <begin position="23"/>
        <end position="75"/>
    </location>
</feature>
<proteinExistence type="predicted"/>
<name>A0A158R2P2_NIPBR</name>
<dbReference type="WBParaSite" id="NBR_0001644301-mRNA-1">
    <property type="protein sequence ID" value="NBR_0001644301-mRNA-1"/>
    <property type="gene ID" value="NBR_0001644301"/>
</dbReference>
<organism evidence="6">
    <name type="scientific">Nippostrongylus brasiliensis</name>
    <name type="common">Rat hookworm</name>
    <dbReference type="NCBI Taxonomy" id="27835"/>
    <lineage>
        <taxon>Eukaryota</taxon>
        <taxon>Metazoa</taxon>
        <taxon>Ecdysozoa</taxon>
        <taxon>Nematoda</taxon>
        <taxon>Chromadorea</taxon>
        <taxon>Rhabditida</taxon>
        <taxon>Rhabditina</taxon>
        <taxon>Rhabditomorpha</taxon>
        <taxon>Strongyloidea</taxon>
        <taxon>Heligmosomidae</taxon>
        <taxon>Nippostrongylus</taxon>
    </lineage>
</organism>
<keyword evidence="1" id="KW-0677">Repeat</keyword>
<evidence type="ECO:0000313" key="4">
    <source>
        <dbReference type="EMBL" id="VDL80039.1"/>
    </source>
</evidence>
<dbReference type="EMBL" id="UYSL01022204">
    <property type="protein sequence ID" value="VDL80039.1"/>
    <property type="molecule type" value="Genomic_DNA"/>
</dbReference>
<dbReference type="InterPro" id="IPR002486">
    <property type="entry name" value="Col_cuticle_N"/>
</dbReference>
<gene>
    <name evidence="4" type="ORF">NBR_LOCUS16444</name>
</gene>
<evidence type="ECO:0000313" key="5">
    <source>
        <dbReference type="Proteomes" id="UP000271162"/>
    </source>
</evidence>
<feature type="region of interest" description="Disordered" evidence="2">
    <location>
        <begin position="101"/>
        <end position="199"/>
    </location>
</feature>
<evidence type="ECO:0000256" key="2">
    <source>
        <dbReference type="SAM" id="MobiDB-lite"/>
    </source>
</evidence>
<reference evidence="6" key="1">
    <citation type="submission" date="2016-04" db="UniProtKB">
        <authorList>
            <consortium name="WormBaseParasite"/>
        </authorList>
    </citation>
    <scope>IDENTIFICATION</scope>
</reference>
<evidence type="ECO:0000313" key="6">
    <source>
        <dbReference type="WBParaSite" id="NBR_0001644301-mRNA-1"/>
    </source>
</evidence>
<dbReference type="Pfam" id="PF01484">
    <property type="entry name" value="Col_cuticle_N"/>
    <property type="match status" value="1"/>
</dbReference>
<dbReference type="Proteomes" id="UP000271162">
    <property type="component" value="Unassembled WGS sequence"/>
</dbReference>